<accession>A0A2A4I4R6</accession>
<evidence type="ECO:0000313" key="1">
    <source>
        <dbReference type="EMBL" id="PCG13034.1"/>
    </source>
</evidence>
<dbReference type="AlphaFoldDB" id="A0A2A4I4R6"/>
<dbReference type="EMBL" id="NWVC01000015">
    <property type="protein sequence ID" value="PCG13034.1"/>
    <property type="molecule type" value="Genomic_DNA"/>
</dbReference>
<sequence>MTDGGPARTFKTAWFSKAARKALIADKELCAAIAQVRKGQCDDLGGGVFKKRLDKNRHRSIILAKGKRYWVYTYLFAKNDRDNITDAELTGFRDLADLYDGKTDAEIELELKAKELTEICHAREAQV</sequence>
<dbReference type="PIRSF" id="PIRSF018634">
    <property type="entry name" value="UCP018634"/>
    <property type="match status" value="1"/>
</dbReference>
<comment type="caution">
    <text evidence="1">The sequence shown here is derived from an EMBL/GenBank/DDBJ whole genome shotgun (WGS) entry which is preliminary data.</text>
</comment>
<proteinExistence type="predicted"/>
<reference evidence="1 2" key="1">
    <citation type="submission" date="2017-09" db="EMBL/GenBank/DDBJ databases">
        <title>Sphingomonas adhaesiva DSM 7418, whole genome shotgun sequence.</title>
        <authorList>
            <person name="Feng G."/>
            <person name="Zhu H."/>
        </authorList>
    </citation>
    <scope>NUCLEOTIDE SEQUENCE [LARGE SCALE GENOMIC DNA]</scope>
    <source>
        <strain evidence="1 2">DSM 7418</strain>
    </source>
</reference>
<protein>
    <submittedName>
        <fullName evidence="1">Addiction module toxin RelE</fullName>
    </submittedName>
</protein>
<gene>
    <name evidence="1" type="ORF">COA07_16860</name>
</gene>
<name>A0A2A4I4R6_9SPHN</name>
<dbReference type="InterPro" id="IPR009387">
    <property type="entry name" value="HigB-2"/>
</dbReference>
<dbReference type="Proteomes" id="UP000218323">
    <property type="component" value="Unassembled WGS sequence"/>
</dbReference>
<organism evidence="1 2">
    <name type="scientific">Sphingomonas adhaesiva</name>
    <dbReference type="NCBI Taxonomy" id="28212"/>
    <lineage>
        <taxon>Bacteria</taxon>
        <taxon>Pseudomonadati</taxon>
        <taxon>Pseudomonadota</taxon>
        <taxon>Alphaproteobacteria</taxon>
        <taxon>Sphingomonadales</taxon>
        <taxon>Sphingomonadaceae</taxon>
        <taxon>Sphingomonas</taxon>
    </lineage>
</organism>
<dbReference type="Pfam" id="PF06296">
    <property type="entry name" value="RelE"/>
    <property type="match status" value="1"/>
</dbReference>
<evidence type="ECO:0000313" key="2">
    <source>
        <dbReference type="Proteomes" id="UP000218323"/>
    </source>
</evidence>
<keyword evidence="2" id="KW-1185">Reference proteome</keyword>